<keyword evidence="8" id="KW-0547">Nucleotide-binding</keyword>
<dbReference type="OrthoDB" id="2359336at2"/>
<dbReference type="GeneID" id="83861697"/>
<evidence type="ECO:0000256" key="12">
    <source>
        <dbReference type="ARBA" id="ARBA00023012"/>
    </source>
</evidence>
<comment type="catalytic activity">
    <reaction evidence="1">
        <text>ATP + protein L-histidine = ADP + protein N-phospho-L-histidine.</text>
        <dbReference type="EC" id="2.7.13.3"/>
    </reaction>
</comment>
<dbReference type="GO" id="GO:0005886">
    <property type="term" value="C:plasma membrane"/>
    <property type="evidence" value="ECO:0007669"/>
    <property type="project" value="UniProtKB-SubCell"/>
</dbReference>
<evidence type="ECO:0000256" key="8">
    <source>
        <dbReference type="ARBA" id="ARBA00022741"/>
    </source>
</evidence>
<dbReference type="AlphaFoldDB" id="A0A2X1ZZY7"/>
<dbReference type="Pfam" id="PF00512">
    <property type="entry name" value="HisKA"/>
    <property type="match status" value="1"/>
</dbReference>
<dbReference type="InterPro" id="IPR004358">
    <property type="entry name" value="Sig_transdc_His_kin-like_C"/>
</dbReference>
<gene>
    <name evidence="17" type="primary">phoR_4</name>
    <name evidence="17" type="ORF">NCTC13076_02008</name>
</gene>
<keyword evidence="6 17" id="KW-0808">Transferase</keyword>
<dbReference type="SMART" id="SM00304">
    <property type="entry name" value="HAMP"/>
    <property type="match status" value="1"/>
</dbReference>
<dbReference type="CDD" id="cd06225">
    <property type="entry name" value="HAMP"/>
    <property type="match status" value="1"/>
</dbReference>
<name>A0A2X1ZZY7_9FIRM</name>
<dbReference type="FunFam" id="1.10.287.130:FF:000001">
    <property type="entry name" value="Two-component sensor histidine kinase"/>
    <property type="match status" value="1"/>
</dbReference>
<dbReference type="CDD" id="cd00075">
    <property type="entry name" value="HATPase"/>
    <property type="match status" value="1"/>
</dbReference>
<dbReference type="SUPFAM" id="SSF158472">
    <property type="entry name" value="HAMP domain-like"/>
    <property type="match status" value="1"/>
</dbReference>
<evidence type="ECO:0000256" key="5">
    <source>
        <dbReference type="ARBA" id="ARBA00022553"/>
    </source>
</evidence>
<evidence type="ECO:0000313" key="18">
    <source>
        <dbReference type="Proteomes" id="UP000250070"/>
    </source>
</evidence>
<evidence type="ECO:0000256" key="14">
    <source>
        <dbReference type="SAM" id="Phobius"/>
    </source>
</evidence>
<dbReference type="InterPro" id="IPR050398">
    <property type="entry name" value="HssS/ArlS-like"/>
</dbReference>
<dbReference type="Proteomes" id="UP000250070">
    <property type="component" value="Unassembled WGS sequence"/>
</dbReference>
<dbReference type="SMART" id="SM00388">
    <property type="entry name" value="HisKA"/>
    <property type="match status" value="1"/>
</dbReference>
<dbReference type="InterPro" id="IPR003660">
    <property type="entry name" value="HAMP_dom"/>
</dbReference>
<proteinExistence type="predicted"/>
<evidence type="ECO:0000259" key="16">
    <source>
        <dbReference type="PROSITE" id="PS50885"/>
    </source>
</evidence>
<dbReference type="PROSITE" id="PS50109">
    <property type="entry name" value="HIS_KIN"/>
    <property type="match status" value="1"/>
</dbReference>
<keyword evidence="10" id="KW-0067">ATP-binding</keyword>
<comment type="subcellular location">
    <subcellularLocation>
        <location evidence="2">Cell membrane</location>
        <topology evidence="2">Multi-pass membrane protein</topology>
    </subcellularLocation>
</comment>
<dbReference type="PRINTS" id="PR00344">
    <property type="entry name" value="BCTRLSENSOR"/>
</dbReference>
<dbReference type="InterPro" id="IPR003594">
    <property type="entry name" value="HATPase_dom"/>
</dbReference>
<accession>A0A2X1ZZY7</accession>
<dbReference type="InterPro" id="IPR036890">
    <property type="entry name" value="HATPase_C_sf"/>
</dbReference>
<dbReference type="InterPro" id="IPR003661">
    <property type="entry name" value="HisK_dim/P_dom"/>
</dbReference>
<keyword evidence="12" id="KW-0902">Two-component regulatory system</keyword>
<dbReference type="InterPro" id="IPR036097">
    <property type="entry name" value="HisK_dim/P_sf"/>
</dbReference>
<evidence type="ECO:0000256" key="1">
    <source>
        <dbReference type="ARBA" id="ARBA00000085"/>
    </source>
</evidence>
<keyword evidence="4" id="KW-1003">Cell membrane</keyword>
<dbReference type="Gene3D" id="6.10.340.10">
    <property type="match status" value="1"/>
</dbReference>
<dbReference type="SUPFAM" id="SSF55874">
    <property type="entry name" value="ATPase domain of HSP90 chaperone/DNA topoisomerase II/histidine kinase"/>
    <property type="match status" value="1"/>
</dbReference>
<dbReference type="FunFam" id="3.30.565.10:FF:000006">
    <property type="entry name" value="Sensor histidine kinase WalK"/>
    <property type="match status" value="1"/>
</dbReference>
<organism evidence="17 18">
    <name type="scientific">Peptoniphilus harei</name>
    <dbReference type="NCBI Taxonomy" id="54005"/>
    <lineage>
        <taxon>Bacteria</taxon>
        <taxon>Bacillati</taxon>
        <taxon>Bacillota</taxon>
        <taxon>Tissierellia</taxon>
        <taxon>Tissierellales</taxon>
        <taxon>Peptoniphilaceae</taxon>
        <taxon>Peptoniphilus</taxon>
    </lineage>
</organism>
<dbReference type="GO" id="GO:0005524">
    <property type="term" value="F:ATP binding"/>
    <property type="evidence" value="ECO:0007669"/>
    <property type="project" value="UniProtKB-KW"/>
</dbReference>
<dbReference type="GO" id="GO:0000155">
    <property type="term" value="F:phosphorelay sensor kinase activity"/>
    <property type="evidence" value="ECO:0007669"/>
    <property type="project" value="InterPro"/>
</dbReference>
<keyword evidence="11 14" id="KW-1133">Transmembrane helix</keyword>
<keyword evidence="7 14" id="KW-0812">Transmembrane</keyword>
<evidence type="ECO:0000256" key="13">
    <source>
        <dbReference type="ARBA" id="ARBA00023136"/>
    </source>
</evidence>
<dbReference type="EC" id="2.7.13.3" evidence="3"/>
<evidence type="ECO:0000256" key="9">
    <source>
        <dbReference type="ARBA" id="ARBA00022777"/>
    </source>
</evidence>
<dbReference type="Pfam" id="PF00672">
    <property type="entry name" value="HAMP"/>
    <property type="match status" value="1"/>
</dbReference>
<keyword evidence="5" id="KW-0597">Phosphoprotein</keyword>
<evidence type="ECO:0000256" key="11">
    <source>
        <dbReference type="ARBA" id="ARBA00022989"/>
    </source>
</evidence>
<dbReference type="PANTHER" id="PTHR45528">
    <property type="entry name" value="SENSOR HISTIDINE KINASE CPXA"/>
    <property type="match status" value="1"/>
</dbReference>
<feature type="domain" description="HAMP" evidence="16">
    <location>
        <begin position="190"/>
        <end position="242"/>
    </location>
</feature>
<dbReference type="CDD" id="cd00082">
    <property type="entry name" value="HisKA"/>
    <property type="match status" value="1"/>
</dbReference>
<evidence type="ECO:0000259" key="15">
    <source>
        <dbReference type="PROSITE" id="PS50109"/>
    </source>
</evidence>
<dbReference type="SMART" id="SM00387">
    <property type="entry name" value="HATPase_c"/>
    <property type="match status" value="1"/>
</dbReference>
<dbReference type="PANTHER" id="PTHR45528:SF1">
    <property type="entry name" value="SENSOR HISTIDINE KINASE CPXA"/>
    <property type="match status" value="1"/>
</dbReference>
<dbReference type="STRING" id="54005.HMPREF3229_00429"/>
<protein>
    <recommendedName>
        <fullName evidence="3">histidine kinase</fullName>
        <ecNumber evidence="3">2.7.13.3</ecNumber>
    </recommendedName>
</protein>
<dbReference type="SUPFAM" id="SSF47384">
    <property type="entry name" value="Homodimeric domain of signal transducing histidine kinase"/>
    <property type="match status" value="1"/>
</dbReference>
<feature type="transmembrane region" description="Helical" evidence="14">
    <location>
        <begin position="12"/>
        <end position="37"/>
    </location>
</feature>
<feature type="transmembrane region" description="Helical" evidence="14">
    <location>
        <begin position="167"/>
        <end position="188"/>
    </location>
</feature>
<evidence type="ECO:0000256" key="4">
    <source>
        <dbReference type="ARBA" id="ARBA00022475"/>
    </source>
</evidence>
<dbReference type="RefSeq" id="WP_112890459.1">
    <property type="nucleotide sequence ID" value="NZ_CP068103.1"/>
</dbReference>
<dbReference type="Pfam" id="PF02518">
    <property type="entry name" value="HATPase_c"/>
    <property type="match status" value="1"/>
</dbReference>
<dbReference type="EMBL" id="UATM01000032">
    <property type="protein sequence ID" value="SPY48916.1"/>
    <property type="molecule type" value="Genomic_DNA"/>
</dbReference>
<evidence type="ECO:0000313" key="17">
    <source>
        <dbReference type="EMBL" id="SPY48916.1"/>
    </source>
</evidence>
<evidence type="ECO:0000256" key="3">
    <source>
        <dbReference type="ARBA" id="ARBA00012438"/>
    </source>
</evidence>
<evidence type="ECO:0000256" key="10">
    <source>
        <dbReference type="ARBA" id="ARBA00022840"/>
    </source>
</evidence>
<feature type="domain" description="Histidine kinase" evidence="15">
    <location>
        <begin position="250"/>
        <end position="464"/>
    </location>
</feature>
<dbReference type="Gene3D" id="1.10.287.130">
    <property type="match status" value="1"/>
</dbReference>
<keyword evidence="13 14" id="KW-0472">Membrane</keyword>
<evidence type="ECO:0000256" key="7">
    <source>
        <dbReference type="ARBA" id="ARBA00022692"/>
    </source>
</evidence>
<dbReference type="Gene3D" id="3.30.565.10">
    <property type="entry name" value="Histidine kinase-like ATPase, C-terminal domain"/>
    <property type="match status" value="1"/>
</dbReference>
<dbReference type="PROSITE" id="PS50885">
    <property type="entry name" value="HAMP"/>
    <property type="match status" value="1"/>
</dbReference>
<reference evidence="17 18" key="1">
    <citation type="submission" date="2018-06" db="EMBL/GenBank/DDBJ databases">
        <authorList>
            <consortium name="Pathogen Informatics"/>
            <person name="Doyle S."/>
        </authorList>
    </citation>
    <scope>NUCLEOTIDE SEQUENCE [LARGE SCALE GENOMIC DNA]</scope>
    <source>
        <strain evidence="17 18">NCTC13076</strain>
    </source>
</reference>
<dbReference type="InterPro" id="IPR005467">
    <property type="entry name" value="His_kinase_dom"/>
</dbReference>
<evidence type="ECO:0000256" key="6">
    <source>
        <dbReference type="ARBA" id="ARBA00022679"/>
    </source>
</evidence>
<sequence length="473" mass="53476">MKNKIGKRLVRSFLIIILITISIIDIFLLFSFSSYYYNNISKELIQRMEVSLEIYRRDYSDKSIEDLIYEDSDIFLSNTNAEVQILDKDKNLLSDSIGRLASNPIETIDVMAAEKGEIKTWKGEDSQTGEAIMSVAGPIKNNEGEIIGYLRFISSIEGIKAAILKTIISLLIFTLFVALVTTMVSLLISKSIVKPILELTEVAKTMLKGNYEEKAKIFEDDEIGELAKTLNAMSDEIINKDRIKNDFISSISHELRTPLTSIKGWAVVLKDAKEDEKELMEDGLNIIENEADRLAKMVEELLDFSRYISGRITLDKDVFDITQTCVDISKQMRPRAKSNNIELITALPEESILINADENRIKQLLINLLDNAIKFTSDKGWVKFQMIREADLVQIMVSDNGMGMTKEELAHVKEKFYKGKHSKSHSGIGLSISDEITKLHQGKLEIFSEENIGTTVKVSLPLEIEKEVGEKND</sequence>
<evidence type="ECO:0000256" key="2">
    <source>
        <dbReference type="ARBA" id="ARBA00004651"/>
    </source>
</evidence>
<keyword evidence="9" id="KW-0418">Kinase</keyword>